<name>A0ABZ0HMK5_9HYPH</name>
<reference evidence="1 2" key="1">
    <citation type="submission" date="2023-10" db="EMBL/GenBank/DDBJ databases">
        <title>Novel methanotroph of the genus Methylocapsa from a subarctic wetland.</title>
        <authorList>
            <person name="Belova S.E."/>
            <person name="Oshkin I.Y."/>
            <person name="Miroshnikov K."/>
            <person name="Dedysh S.N."/>
        </authorList>
    </citation>
    <scope>NUCLEOTIDE SEQUENCE [LARGE SCALE GENOMIC DNA]</scope>
    <source>
        <strain evidence="1 2">RX1</strain>
    </source>
</reference>
<protein>
    <recommendedName>
        <fullName evidence="3">Tetratricopeptide repeat protein</fullName>
    </recommendedName>
</protein>
<dbReference type="Proteomes" id="UP001626536">
    <property type="component" value="Chromosome"/>
</dbReference>
<keyword evidence="2" id="KW-1185">Reference proteome</keyword>
<accession>A0ABZ0HMK5</accession>
<gene>
    <name evidence="1" type="ORF">RZS28_11890</name>
</gene>
<dbReference type="EMBL" id="CP136862">
    <property type="protein sequence ID" value="WOJ88524.1"/>
    <property type="molecule type" value="Genomic_DNA"/>
</dbReference>
<sequence length="92" mass="10672">MQFEQSASRGSIFQEHQSDVIIQSLDHLLIMAQRYRSEGNLRQAMDIYWTLSEDHSDTAQGQGAQDKLLELAGVYERDGYRHQARAVYERLL</sequence>
<evidence type="ECO:0000313" key="1">
    <source>
        <dbReference type="EMBL" id="WOJ88524.1"/>
    </source>
</evidence>
<evidence type="ECO:0000313" key="2">
    <source>
        <dbReference type="Proteomes" id="UP001626536"/>
    </source>
</evidence>
<proteinExistence type="predicted"/>
<evidence type="ECO:0008006" key="3">
    <source>
        <dbReference type="Google" id="ProtNLM"/>
    </source>
</evidence>
<dbReference type="RefSeq" id="WP_407337961.1">
    <property type="nucleotide sequence ID" value="NZ_CP136862.1"/>
</dbReference>
<organism evidence="1 2">
    <name type="scientific">Methylocapsa polymorpha</name>
    <dbReference type="NCBI Taxonomy" id="3080828"/>
    <lineage>
        <taxon>Bacteria</taxon>
        <taxon>Pseudomonadati</taxon>
        <taxon>Pseudomonadota</taxon>
        <taxon>Alphaproteobacteria</taxon>
        <taxon>Hyphomicrobiales</taxon>
        <taxon>Beijerinckiaceae</taxon>
        <taxon>Methylocapsa</taxon>
    </lineage>
</organism>